<evidence type="ECO:0000256" key="3">
    <source>
        <dbReference type="ARBA" id="ARBA00023163"/>
    </source>
</evidence>
<dbReference type="Proteomes" id="UP000669179">
    <property type="component" value="Unassembled WGS sequence"/>
</dbReference>
<evidence type="ECO:0000313" key="6">
    <source>
        <dbReference type="EMBL" id="MBO2453723.1"/>
    </source>
</evidence>
<name>A0A939PPA6_9ACTN</name>
<evidence type="ECO:0000256" key="2">
    <source>
        <dbReference type="ARBA" id="ARBA00023125"/>
    </source>
</evidence>
<dbReference type="EMBL" id="JAGEOJ010000022">
    <property type="protein sequence ID" value="MBO2453723.1"/>
    <property type="molecule type" value="Genomic_DNA"/>
</dbReference>
<dbReference type="InterPro" id="IPR036271">
    <property type="entry name" value="Tet_transcr_reg_TetR-rel_C_sf"/>
</dbReference>
<accession>A0A939PPA6</accession>
<dbReference type="InterPro" id="IPR009057">
    <property type="entry name" value="Homeodomain-like_sf"/>
</dbReference>
<keyword evidence="7" id="KW-1185">Reference proteome</keyword>
<dbReference type="SUPFAM" id="SSF48498">
    <property type="entry name" value="Tetracyclin repressor-like, C-terminal domain"/>
    <property type="match status" value="1"/>
</dbReference>
<dbReference type="SUPFAM" id="SSF46689">
    <property type="entry name" value="Homeodomain-like"/>
    <property type="match status" value="1"/>
</dbReference>
<sequence length="228" mass="24444">MSEVKDADTRERILDAAARLLSESGTEAVSTRAVCTAARVGAPTLYHHFGDKQGLFDAVAARAFEEYLVAKRSQASTGDPVEDLRRGWDLHAEFGRTHPAFYTLMYGKDHRSRAALESLDILTGLVERVARAGRLRVPVPMAVRMISAAGVGATLAMISEPEGGLELSQRTREAILAAITGERPDGGEAPLAAQALALRAALEADRPEALTATEAALLGEWLERLAAR</sequence>
<feature type="DNA-binding region" description="H-T-H motif" evidence="4">
    <location>
        <begin position="30"/>
        <end position="49"/>
    </location>
</feature>
<keyword evidence="2 4" id="KW-0238">DNA-binding</keyword>
<dbReference type="GO" id="GO:0003700">
    <property type="term" value="F:DNA-binding transcription factor activity"/>
    <property type="evidence" value="ECO:0007669"/>
    <property type="project" value="TreeGrafter"/>
</dbReference>
<dbReference type="AlphaFoldDB" id="A0A939PPA6"/>
<keyword evidence="1" id="KW-0805">Transcription regulation</keyword>
<proteinExistence type="predicted"/>
<evidence type="ECO:0000256" key="1">
    <source>
        <dbReference type="ARBA" id="ARBA00023015"/>
    </source>
</evidence>
<evidence type="ECO:0000313" key="7">
    <source>
        <dbReference type="Proteomes" id="UP000669179"/>
    </source>
</evidence>
<protein>
    <submittedName>
        <fullName evidence="6">TetR/AcrR family transcriptional regulator</fullName>
    </submittedName>
</protein>
<comment type="caution">
    <text evidence="6">The sequence shown here is derived from an EMBL/GenBank/DDBJ whole genome shotgun (WGS) entry which is preliminary data.</text>
</comment>
<evidence type="ECO:0000259" key="5">
    <source>
        <dbReference type="PROSITE" id="PS50977"/>
    </source>
</evidence>
<dbReference type="RefSeq" id="WP_208261745.1">
    <property type="nucleotide sequence ID" value="NZ_JAGEOJ010000022.1"/>
</dbReference>
<dbReference type="GO" id="GO:0000976">
    <property type="term" value="F:transcription cis-regulatory region binding"/>
    <property type="evidence" value="ECO:0007669"/>
    <property type="project" value="TreeGrafter"/>
</dbReference>
<dbReference type="Gene3D" id="1.10.10.60">
    <property type="entry name" value="Homeodomain-like"/>
    <property type="match status" value="1"/>
</dbReference>
<reference evidence="6" key="1">
    <citation type="submission" date="2021-03" db="EMBL/GenBank/DDBJ databases">
        <authorList>
            <person name="Kanchanasin P."/>
            <person name="Saeng-In P."/>
            <person name="Phongsopitanun W."/>
            <person name="Yuki M."/>
            <person name="Kudo T."/>
            <person name="Ohkuma M."/>
            <person name="Tanasupawat S."/>
        </authorList>
    </citation>
    <scope>NUCLEOTIDE SEQUENCE</scope>
    <source>
        <strain evidence="6">GKU 128</strain>
    </source>
</reference>
<feature type="domain" description="HTH tetR-type" evidence="5">
    <location>
        <begin position="7"/>
        <end position="67"/>
    </location>
</feature>
<evidence type="ECO:0000256" key="4">
    <source>
        <dbReference type="PROSITE-ProRule" id="PRU00335"/>
    </source>
</evidence>
<dbReference type="PRINTS" id="PR00455">
    <property type="entry name" value="HTHTETR"/>
</dbReference>
<keyword evidence="3" id="KW-0804">Transcription</keyword>
<organism evidence="6 7">
    <name type="scientific">Actinomadura barringtoniae</name>
    <dbReference type="NCBI Taxonomy" id="1427535"/>
    <lineage>
        <taxon>Bacteria</taxon>
        <taxon>Bacillati</taxon>
        <taxon>Actinomycetota</taxon>
        <taxon>Actinomycetes</taxon>
        <taxon>Streptosporangiales</taxon>
        <taxon>Thermomonosporaceae</taxon>
        <taxon>Actinomadura</taxon>
    </lineage>
</organism>
<dbReference type="PANTHER" id="PTHR30055">
    <property type="entry name" value="HTH-TYPE TRANSCRIPTIONAL REGULATOR RUTR"/>
    <property type="match status" value="1"/>
</dbReference>
<dbReference type="Pfam" id="PF00440">
    <property type="entry name" value="TetR_N"/>
    <property type="match status" value="1"/>
</dbReference>
<gene>
    <name evidence="6" type="ORF">J4573_42005</name>
</gene>
<dbReference type="InterPro" id="IPR050109">
    <property type="entry name" value="HTH-type_TetR-like_transc_reg"/>
</dbReference>
<dbReference type="InterPro" id="IPR001647">
    <property type="entry name" value="HTH_TetR"/>
</dbReference>
<dbReference type="PANTHER" id="PTHR30055:SF234">
    <property type="entry name" value="HTH-TYPE TRANSCRIPTIONAL REGULATOR BETI"/>
    <property type="match status" value="1"/>
</dbReference>
<dbReference type="Gene3D" id="1.10.357.10">
    <property type="entry name" value="Tetracycline Repressor, domain 2"/>
    <property type="match status" value="1"/>
</dbReference>
<dbReference type="PROSITE" id="PS50977">
    <property type="entry name" value="HTH_TETR_2"/>
    <property type="match status" value="1"/>
</dbReference>